<evidence type="ECO:0000256" key="3">
    <source>
        <dbReference type="ARBA" id="ARBA00022827"/>
    </source>
</evidence>
<keyword evidence="3" id="KW-0274">FAD</keyword>
<dbReference type="InterPro" id="IPR004792">
    <property type="entry name" value="BaiN-like"/>
</dbReference>
<dbReference type="InterPro" id="IPR023166">
    <property type="entry name" value="BaiN-like_dom_sf"/>
</dbReference>
<gene>
    <name evidence="6" type="ORF">H5P28_10930</name>
</gene>
<feature type="domain" description="RsdA/BaiN/AoA(So)-like Rossmann fold-like" evidence="4">
    <location>
        <begin position="5"/>
        <end position="398"/>
    </location>
</feature>
<evidence type="ECO:0000259" key="5">
    <source>
        <dbReference type="Pfam" id="PF22780"/>
    </source>
</evidence>
<protein>
    <submittedName>
        <fullName evidence="6">Aminoacetone oxidase family FAD-binding enzyme</fullName>
    </submittedName>
</protein>
<feature type="domain" description="RsdA/BaiN/AoA(So)-like insert" evidence="5">
    <location>
        <begin position="189"/>
        <end position="338"/>
    </location>
</feature>
<evidence type="ECO:0000313" key="6">
    <source>
        <dbReference type="EMBL" id="MBC2594775.1"/>
    </source>
</evidence>
<proteinExistence type="predicted"/>
<dbReference type="PANTHER" id="PTHR42887:SF2">
    <property type="entry name" value="OS12G0638800 PROTEIN"/>
    <property type="match status" value="1"/>
</dbReference>
<reference evidence="6 7" key="1">
    <citation type="submission" date="2020-07" db="EMBL/GenBank/DDBJ databases">
        <authorList>
            <person name="Feng X."/>
        </authorList>
    </citation>
    <scope>NUCLEOTIDE SEQUENCE [LARGE SCALE GENOMIC DNA]</scope>
    <source>
        <strain evidence="6 7">JCM31066</strain>
    </source>
</reference>
<dbReference type="PRINTS" id="PR00368">
    <property type="entry name" value="FADPNR"/>
</dbReference>
<evidence type="ECO:0000313" key="7">
    <source>
        <dbReference type="Proteomes" id="UP000546464"/>
    </source>
</evidence>
<comment type="cofactor">
    <cofactor evidence="1">
        <name>FAD</name>
        <dbReference type="ChEBI" id="CHEBI:57692"/>
    </cofactor>
</comment>
<accession>A0A842HDY9</accession>
<organism evidence="6 7">
    <name type="scientific">Ruficoccus amylovorans</name>
    <dbReference type="NCBI Taxonomy" id="1804625"/>
    <lineage>
        <taxon>Bacteria</taxon>
        <taxon>Pseudomonadati</taxon>
        <taxon>Verrucomicrobiota</taxon>
        <taxon>Opitutia</taxon>
        <taxon>Puniceicoccales</taxon>
        <taxon>Cerasicoccaceae</taxon>
        <taxon>Ruficoccus</taxon>
    </lineage>
</organism>
<keyword evidence="2" id="KW-0285">Flavoprotein</keyword>
<dbReference type="RefSeq" id="WP_185675740.1">
    <property type="nucleotide sequence ID" value="NZ_JACHVB010000034.1"/>
</dbReference>
<dbReference type="SUPFAM" id="SSF51905">
    <property type="entry name" value="FAD/NAD(P)-binding domain"/>
    <property type="match status" value="1"/>
</dbReference>
<name>A0A842HDY9_9BACT</name>
<dbReference type="InterPro" id="IPR036188">
    <property type="entry name" value="FAD/NAD-bd_sf"/>
</dbReference>
<dbReference type="InterPro" id="IPR055178">
    <property type="entry name" value="RsdA/BaiN/AoA(So)-like_dom"/>
</dbReference>
<comment type="caution">
    <text evidence="6">The sequence shown here is derived from an EMBL/GenBank/DDBJ whole genome shotgun (WGS) entry which is preliminary data.</text>
</comment>
<dbReference type="Gene3D" id="3.50.50.60">
    <property type="entry name" value="FAD/NAD(P)-binding domain"/>
    <property type="match status" value="1"/>
</dbReference>
<evidence type="ECO:0000259" key="4">
    <source>
        <dbReference type="Pfam" id="PF03486"/>
    </source>
</evidence>
<sequence>MVQNEITIAGGGLAGAVAAITAAGHAPGTAVTWLVAESEPLEELSRTGSDQRLITRLCDDPSELLPCFPRGGNDVLPEFYAFGPQQTLEWCQRHALEGLTRENGTLRLAEEAPPLAAQLTALARRVGVNIRTEEKLVAVEAKPQGGFWITVTNERTVQCQRLILAGDPLNTPQAARAAESLGHTVERPVPSLFNFLIDDPLFKNMRAERVKNVLLSLPALGLDTSGPLELHPWGLAGEAVLALSSRAARELVQPQGQALRINWCGPLKVSRLLEERVRLHPRQRLVSEPVAELPDPVWAHLLTASGLDPDRYWGQLKKPELRKLKESLELTELHLTRKKLASPERAICGGVERGEIDFETMASLRSPGLYLAGDIVDVDGFAGGPHRQWHWTSGHAAGLAVCDRTRH</sequence>
<dbReference type="SUPFAM" id="SSF160996">
    <property type="entry name" value="HI0933 insert domain-like"/>
    <property type="match status" value="1"/>
</dbReference>
<evidence type="ECO:0000256" key="1">
    <source>
        <dbReference type="ARBA" id="ARBA00001974"/>
    </source>
</evidence>
<dbReference type="Gene3D" id="1.10.8.260">
    <property type="entry name" value="HI0933 insert domain-like"/>
    <property type="match status" value="1"/>
</dbReference>
<dbReference type="Pfam" id="PF22780">
    <property type="entry name" value="HI0933_like_1st"/>
    <property type="match status" value="1"/>
</dbReference>
<keyword evidence="7" id="KW-1185">Reference proteome</keyword>
<dbReference type="NCBIfam" id="TIGR00275">
    <property type="entry name" value="aminoacetone oxidase family FAD-binding enzyme"/>
    <property type="match status" value="1"/>
</dbReference>
<evidence type="ECO:0000256" key="2">
    <source>
        <dbReference type="ARBA" id="ARBA00022630"/>
    </source>
</evidence>
<dbReference type="Gene3D" id="2.40.30.10">
    <property type="entry name" value="Translation factors"/>
    <property type="match status" value="1"/>
</dbReference>
<dbReference type="PANTHER" id="PTHR42887">
    <property type="entry name" value="OS12G0638800 PROTEIN"/>
    <property type="match status" value="1"/>
</dbReference>
<dbReference type="Pfam" id="PF03486">
    <property type="entry name" value="HI0933_like"/>
    <property type="match status" value="1"/>
</dbReference>
<dbReference type="AlphaFoldDB" id="A0A842HDY9"/>
<dbReference type="EMBL" id="JACHVB010000034">
    <property type="protein sequence ID" value="MBC2594775.1"/>
    <property type="molecule type" value="Genomic_DNA"/>
</dbReference>
<dbReference type="Proteomes" id="UP000546464">
    <property type="component" value="Unassembled WGS sequence"/>
</dbReference>
<dbReference type="InterPro" id="IPR057661">
    <property type="entry name" value="RsdA/BaiN/AoA(So)_Rossmann"/>
</dbReference>